<organism evidence="1 2">
    <name type="scientific">Sulfidibacter corallicola</name>
    <dbReference type="NCBI Taxonomy" id="2818388"/>
    <lineage>
        <taxon>Bacteria</taxon>
        <taxon>Pseudomonadati</taxon>
        <taxon>Acidobacteriota</taxon>
        <taxon>Holophagae</taxon>
        <taxon>Acanthopleuribacterales</taxon>
        <taxon>Acanthopleuribacteraceae</taxon>
        <taxon>Sulfidibacter</taxon>
    </lineage>
</organism>
<proteinExistence type="predicted"/>
<dbReference type="KEGG" id="scor:J3U87_28015"/>
<dbReference type="AlphaFoldDB" id="A0A8A4TIS5"/>
<evidence type="ECO:0000313" key="1">
    <source>
        <dbReference type="EMBL" id="QTD49450.1"/>
    </source>
</evidence>
<gene>
    <name evidence="1" type="ORF">J3U87_28015</name>
</gene>
<dbReference type="Proteomes" id="UP000663929">
    <property type="component" value="Chromosome"/>
</dbReference>
<keyword evidence="2" id="KW-1185">Reference proteome</keyword>
<accession>A0A8A4TIS5</accession>
<evidence type="ECO:0000313" key="2">
    <source>
        <dbReference type="Proteomes" id="UP000663929"/>
    </source>
</evidence>
<dbReference type="EMBL" id="CP071793">
    <property type="protein sequence ID" value="QTD49450.1"/>
    <property type="molecule type" value="Genomic_DNA"/>
</dbReference>
<name>A0A8A4TIS5_SULCO</name>
<protein>
    <submittedName>
        <fullName evidence="1">Uncharacterized protein</fullName>
    </submittedName>
</protein>
<dbReference type="RefSeq" id="WP_237379083.1">
    <property type="nucleotide sequence ID" value="NZ_CP071793.1"/>
</dbReference>
<sequence length="240" mass="27894">MRTVKAFDNREEFFHYTNYIEFDEQRINADRNQMQVDNLTESTRYLFLYHLKNQDEVVCDYDVIPAGEAEAKVELDYHYQLLNPKLYFVAIDEALLHVLKDTEKKPSREDMGRIISFFPMTLNPRYTEAHEFKKNEYGKYRFRLYDTQVTFSLTLMSEADALAKPDDLLSGTISAIPFDSENLVHQTILGLLIDKRKRIAPLPGGTAPAPEQSRCDTSSQRNLNYRSTANLGTNPFRMIL</sequence>
<reference evidence="1" key="1">
    <citation type="submission" date="2021-03" db="EMBL/GenBank/DDBJ databases">
        <title>Acanthopleuribacteraceae sp. M133.</title>
        <authorList>
            <person name="Wang G."/>
        </authorList>
    </citation>
    <scope>NUCLEOTIDE SEQUENCE</scope>
    <source>
        <strain evidence="1">M133</strain>
    </source>
</reference>